<accession>A0A1A9Z942</accession>
<dbReference type="EnsemblMetazoa" id="GPAI007543-RA">
    <property type="protein sequence ID" value="GPAI007543-PA"/>
    <property type="gene ID" value="GPAI007543"/>
</dbReference>
<sequence>MTCIYLMEPSTLIFVSNVIISISEPAPGAPPPPSPPKPPEPPSPPEPPPPPPPVPPVPPPPPAPPPGGPQPDAGVADFPDILKHLATHSFKQQTIVPCCEEKTSI</sequence>
<feature type="compositionally biased region" description="Pro residues" evidence="1">
    <location>
        <begin position="27"/>
        <end position="69"/>
    </location>
</feature>
<dbReference type="AlphaFoldDB" id="A0A1A9Z942"/>
<protein>
    <submittedName>
        <fullName evidence="2">Uncharacterized protein</fullName>
    </submittedName>
</protein>
<dbReference type="VEuPathDB" id="VectorBase:GPAI007543"/>
<evidence type="ECO:0000313" key="3">
    <source>
        <dbReference type="Proteomes" id="UP000092445"/>
    </source>
</evidence>
<organism evidence="2 3">
    <name type="scientific">Glossina pallidipes</name>
    <name type="common">Tsetse fly</name>
    <dbReference type="NCBI Taxonomy" id="7398"/>
    <lineage>
        <taxon>Eukaryota</taxon>
        <taxon>Metazoa</taxon>
        <taxon>Ecdysozoa</taxon>
        <taxon>Arthropoda</taxon>
        <taxon>Hexapoda</taxon>
        <taxon>Insecta</taxon>
        <taxon>Pterygota</taxon>
        <taxon>Neoptera</taxon>
        <taxon>Endopterygota</taxon>
        <taxon>Diptera</taxon>
        <taxon>Brachycera</taxon>
        <taxon>Muscomorpha</taxon>
        <taxon>Hippoboscoidea</taxon>
        <taxon>Glossinidae</taxon>
        <taxon>Glossina</taxon>
    </lineage>
</organism>
<proteinExistence type="predicted"/>
<evidence type="ECO:0000313" key="2">
    <source>
        <dbReference type="EnsemblMetazoa" id="GPAI007543-PA"/>
    </source>
</evidence>
<feature type="region of interest" description="Disordered" evidence="1">
    <location>
        <begin position="23"/>
        <end position="79"/>
    </location>
</feature>
<keyword evidence="3" id="KW-1185">Reference proteome</keyword>
<reference evidence="2" key="2">
    <citation type="submission" date="2020-05" db="UniProtKB">
        <authorList>
            <consortium name="EnsemblMetazoa"/>
        </authorList>
    </citation>
    <scope>IDENTIFICATION</scope>
    <source>
        <strain evidence="2">IAEA</strain>
    </source>
</reference>
<name>A0A1A9Z942_GLOPL</name>
<reference evidence="3" key="1">
    <citation type="submission" date="2014-03" db="EMBL/GenBank/DDBJ databases">
        <authorList>
            <person name="Aksoy S."/>
            <person name="Warren W."/>
            <person name="Wilson R.K."/>
        </authorList>
    </citation>
    <scope>NUCLEOTIDE SEQUENCE [LARGE SCALE GENOMIC DNA]</scope>
    <source>
        <strain evidence="3">IAEA</strain>
    </source>
</reference>
<dbReference type="Proteomes" id="UP000092445">
    <property type="component" value="Unassembled WGS sequence"/>
</dbReference>
<evidence type="ECO:0000256" key="1">
    <source>
        <dbReference type="SAM" id="MobiDB-lite"/>
    </source>
</evidence>